<reference evidence="4" key="1">
    <citation type="submission" date="2015-06" db="EMBL/GenBank/DDBJ databases">
        <authorList>
            <person name="Parisi A."/>
            <person name="Chiara M."/>
            <person name="Florio D."/>
            <person name="Miccolupo A."/>
            <person name="Manzari C."/>
            <person name="Mion D."/>
            <person name="Caruso M."/>
            <person name="D'erchia A.M."/>
            <person name="Zanoni R."/>
        </authorList>
    </citation>
    <scope>NUCLEOTIDE SEQUENCE [LARGE SCALE GENOMIC DNA]</scope>
    <source>
        <strain evidence="4">73/13</strain>
    </source>
</reference>
<dbReference type="Proteomes" id="UP000237472">
    <property type="component" value="Unassembled WGS sequence"/>
</dbReference>
<keyword evidence="1" id="KW-0472">Membrane</keyword>
<reference evidence="2 5" key="4">
    <citation type="journal article" date="2021" name="Syst. Appl. Microbiol.">
        <title>nCampylobacter vulpis sp. nov. isolated from wild red foxes.</title>
        <authorList>
            <person name="Parisi A."/>
            <person name="Chiara M."/>
            <person name="Caffara M."/>
            <person name="Mion D."/>
            <person name="Miller W.G."/>
            <person name="Caruso M."/>
            <person name="Manzari C."/>
            <person name="Florio D."/>
            <person name="Capozzi L."/>
            <person name="D'Erchia A.M."/>
            <person name="Manzulli V."/>
            <person name="Zanoni R.G."/>
        </authorList>
    </citation>
    <scope>NUCLEOTIDE SEQUENCE [LARGE SCALE GENOMIC DNA]</scope>
    <source>
        <strain evidence="2 5">52/13</strain>
    </source>
</reference>
<evidence type="ECO:0000313" key="5">
    <source>
        <dbReference type="Proteomes" id="UP000811399"/>
    </source>
</evidence>
<sequence>MQFTFFHILAFVLLLVCFALICVLIFLKFKQKEIALILYSINTIFMAILIYSVLTTISEFTTQASLSKLTYTRDLRHESLIVSGRVQNLTKYDIKKCYLHLSITNKKAVGGEVFADENLKNATMKNTSATYTIEIANKLPGNTYKEFSAKVPFPPSFDNAEFYHTLKCI</sequence>
<protein>
    <submittedName>
        <fullName evidence="2">DUF2393 domain-containing protein</fullName>
    </submittedName>
    <submittedName>
        <fullName evidence="3">Membrane protein</fullName>
    </submittedName>
</protein>
<evidence type="ECO:0000256" key="1">
    <source>
        <dbReference type="SAM" id="Phobius"/>
    </source>
</evidence>
<evidence type="ECO:0000313" key="4">
    <source>
        <dbReference type="Proteomes" id="UP000237472"/>
    </source>
</evidence>
<organism evidence="3 4">
    <name type="scientific">Campylobacter vulpis</name>
    <dbReference type="NCBI Taxonomy" id="1655500"/>
    <lineage>
        <taxon>Bacteria</taxon>
        <taxon>Pseudomonadati</taxon>
        <taxon>Campylobacterota</taxon>
        <taxon>Epsilonproteobacteria</taxon>
        <taxon>Campylobacterales</taxon>
        <taxon>Campylobacteraceae</taxon>
        <taxon>Campylobacter</taxon>
    </lineage>
</organism>
<reference evidence="2" key="3">
    <citation type="submission" date="2019-07" db="EMBL/GenBank/DDBJ databases">
        <authorList>
            <person name="Miller W.G."/>
        </authorList>
    </citation>
    <scope>NUCLEOTIDE SEQUENCE</scope>
    <source>
        <strain evidence="2">52/13</strain>
    </source>
</reference>
<dbReference type="AlphaFoldDB" id="A0A2G4QYZ6"/>
<reference evidence="3" key="2">
    <citation type="submission" date="2015-06" db="EMBL/GenBank/DDBJ databases">
        <authorList>
            <person name="Hoefler B.C."/>
            <person name="Straight P.D."/>
        </authorList>
    </citation>
    <scope>NUCLEOTIDE SEQUENCE [LARGE SCALE GENOMIC DNA]</scope>
    <source>
        <strain evidence="3">73/13</strain>
    </source>
</reference>
<evidence type="ECO:0000313" key="2">
    <source>
        <dbReference type="EMBL" id="MBS4240938.1"/>
    </source>
</evidence>
<dbReference type="InterPro" id="IPR013417">
    <property type="entry name" value="CHP02588"/>
</dbReference>
<proteinExistence type="predicted"/>
<evidence type="ECO:0000313" key="3">
    <source>
        <dbReference type="EMBL" id="PHY89521.1"/>
    </source>
</evidence>
<feature type="transmembrane region" description="Helical" evidence="1">
    <location>
        <begin position="6"/>
        <end position="27"/>
    </location>
</feature>
<gene>
    <name evidence="3" type="ORF">AA994_07825</name>
    <name evidence="2" type="ORF">CVU5213_04245</name>
</gene>
<dbReference type="OrthoDB" id="5372773at2"/>
<dbReference type="Pfam" id="PF09624">
    <property type="entry name" value="DUF2393"/>
    <property type="match status" value="1"/>
</dbReference>
<dbReference type="Proteomes" id="UP000811399">
    <property type="component" value="Unassembled WGS sequence"/>
</dbReference>
<dbReference type="EMBL" id="VJYU01000009">
    <property type="protein sequence ID" value="MBS4240938.1"/>
    <property type="molecule type" value="Genomic_DNA"/>
</dbReference>
<keyword evidence="5" id="KW-1185">Reference proteome</keyword>
<name>A0A2G4QYZ6_9BACT</name>
<feature type="transmembrane region" description="Helical" evidence="1">
    <location>
        <begin position="34"/>
        <end position="54"/>
    </location>
</feature>
<keyword evidence="1" id="KW-0812">Transmembrane</keyword>
<comment type="caution">
    <text evidence="3">The sequence shown here is derived from an EMBL/GenBank/DDBJ whole genome shotgun (WGS) entry which is preliminary data.</text>
</comment>
<dbReference type="RefSeq" id="WP_099462683.1">
    <property type="nucleotide sequence ID" value="NZ_CP041617.1"/>
</dbReference>
<keyword evidence="1" id="KW-1133">Transmembrane helix</keyword>
<dbReference type="EMBL" id="LDWY01000092">
    <property type="protein sequence ID" value="PHY89521.1"/>
    <property type="molecule type" value="Genomic_DNA"/>
</dbReference>
<dbReference type="GeneID" id="77265918"/>
<accession>A0A2G4QYZ6</accession>